<dbReference type="HAMAP" id="MF_03004">
    <property type="entry name" value="eIF3e"/>
    <property type="match status" value="1"/>
</dbReference>
<feature type="region of interest" description="Disordered" evidence="6">
    <location>
        <begin position="482"/>
        <end position="530"/>
    </location>
</feature>
<evidence type="ECO:0000256" key="5">
    <source>
        <dbReference type="PIRNR" id="PIRNR016255"/>
    </source>
</evidence>
<keyword evidence="1 4" id="KW-0963">Cytoplasm</keyword>
<evidence type="ECO:0000256" key="2">
    <source>
        <dbReference type="ARBA" id="ARBA00022540"/>
    </source>
</evidence>
<dbReference type="GeneID" id="15806978"/>
<dbReference type="GO" id="GO:0033290">
    <property type="term" value="C:eukaryotic 48S preinitiation complex"/>
    <property type="evidence" value="ECO:0007669"/>
    <property type="project" value="UniProtKB-UniRule"/>
</dbReference>
<feature type="compositionally biased region" description="Basic and acidic residues" evidence="6">
    <location>
        <begin position="519"/>
        <end position="530"/>
    </location>
</feature>
<organism evidence="8 9">
    <name type="scientific">Theileria equi strain WA</name>
    <dbReference type="NCBI Taxonomy" id="1537102"/>
    <lineage>
        <taxon>Eukaryota</taxon>
        <taxon>Sar</taxon>
        <taxon>Alveolata</taxon>
        <taxon>Apicomplexa</taxon>
        <taxon>Aconoidasida</taxon>
        <taxon>Piroplasmida</taxon>
        <taxon>Theileriidae</taxon>
        <taxon>Theileria</taxon>
    </lineage>
</organism>
<feature type="domain" description="PCI" evidence="7">
    <location>
        <begin position="277"/>
        <end position="446"/>
    </location>
</feature>
<comment type="function">
    <text evidence="4">Component of the eukaryotic translation initiation factor 3 (eIF-3) complex, which is involved in protein synthesis of a specialized repertoire of mRNAs and, together with other initiation factors, stimulates binding of mRNA and methionyl-tRNAi to the 40S ribosome. The eIF-3 complex specifically targets and initiates translation of a subset of mRNAs involved in cell proliferation.</text>
</comment>
<dbReference type="KEGG" id="beq:BEWA_021180"/>
<evidence type="ECO:0000256" key="4">
    <source>
        <dbReference type="HAMAP-Rule" id="MF_03004"/>
    </source>
</evidence>
<dbReference type="Proteomes" id="UP000031512">
    <property type="component" value="Chromosome 1"/>
</dbReference>
<dbReference type="VEuPathDB" id="PiroplasmaDB:BEWA_021180"/>
<evidence type="ECO:0000256" key="3">
    <source>
        <dbReference type="ARBA" id="ARBA00022917"/>
    </source>
</evidence>
<evidence type="ECO:0000313" key="9">
    <source>
        <dbReference type="Proteomes" id="UP000031512"/>
    </source>
</evidence>
<sequence length="530" mass="61380">MELIDNHDSNNYDITSKLSPFLHPKLIIYIIDWLSSKDIYSPEKLASIKQEIETKLGASKLPDEEFSKQEAELKGHIKKFQNVLTCYKRDQLHRIGSNAEKVSISALLQWASLLPNVDINVPLDADKMILKLAKLYFDRQDYDACKFWLVYYVNTVSKYTLEGSVTKNKMHCYWGIIICNLLKTLLPATEEELIEMATQAAQPQDPDNDKDANPLEQNTPRAGVFCILKSSELLVSDEFSKDRKDLILKRSWLLHWSLFYIFKYHLYLFHKKNKGIKSFEWPQLQEYFLDDRNLSVVHLVAPHLLRYYAVYAILNRNRKDHFKVISAAISNAKSKYSDTFTSLLGALFVDFNFEAAQKHIAEIDKACSSDVLLDPLKEVIEENSRHIIFETYCRIHKSINLDLIAQKVNMSSLEAERWIVNIIRHSHVEAKIDSEKNCVEISTVPPNLYQQVIEKTQNLTLRSNMILQNFFQANVGSDGNVGGARNAEGATDRSNQSRRSHQQYGQKRNQHRFTNFTNKDFRTSEQDSLW</sequence>
<evidence type="ECO:0000313" key="8">
    <source>
        <dbReference type="EMBL" id="AFZ79270.1"/>
    </source>
</evidence>
<dbReference type="Pfam" id="PF01399">
    <property type="entry name" value="PCI"/>
    <property type="match status" value="1"/>
</dbReference>
<name>L0AUP3_THEEQ</name>
<dbReference type="GO" id="GO:0003743">
    <property type="term" value="F:translation initiation factor activity"/>
    <property type="evidence" value="ECO:0007669"/>
    <property type="project" value="UniProtKB-UniRule"/>
</dbReference>
<dbReference type="GO" id="GO:0071540">
    <property type="term" value="C:eukaryotic translation initiation factor 3 complex, eIF3e"/>
    <property type="evidence" value="ECO:0007669"/>
    <property type="project" value="UniProtKB-UniRule"/>
</dbReference>
<comment type="similarity">
    <text evidence="4 5">Belongs to the eIF-3 subunit E family.</text>
</comment>
<dbReference type="EMBL" id="CP001669">
    <property type="protein sequence ID" value="AFZ79270.1"/>
    <property type="molecule type" value="Genomic_DNA"/>
</dbReference>
<dbReference type="PIRSF" id="PIRSF016255">
    <property type="entry name" value="eIF3e_su6"/>
    <property type="match status" value="1"/>
</dbReference>
<proteinExistence type="inferred from homology"/>
<dbReference type="GO" id="GO:0016282">
    <property type="term" value="C:eukaryotic 43S preinitiation complex"/>
    <property type="evidence" value="ECO:0007669"/>
    <property type="project" value="UniProtKB-UniRule"/>
</dbReference>
<dbReference type="OrthoDB" id="417252at2759"/>
<protein>
    <recommendedName>
        <fullName evidence="4 5">Eukaryotic translation initiation factor 3 subunit E</fullName>
        <shortName evidence="4">eIF3e</shortName>
    </recommendedName>
    <alternativeName>
        <fullName evidence="4">Eukaryotic translation initiation factor 3 subunit 6</fullName>
    </alternativeName>
</protein>
<dbReference type="InterPro" id="IPR000717">
    <property type="entry name" value="PCI_dom"/>
</dbReference>
<dbReference type="InterPro" id="IPR036390">
    <property type="entry name" value="WH_DNA-bd_sf"/>
</dbReference>
<dbReference type="InterPro" id="IPR016650">
    <property type="entry name" value="eIF3e"/>
</dbReference>
<dbReference type="PANTHER" id="PTHR10317">
    <property type="entry name" value="EUKARYOTIC TRANSLATION INITIATION FACTOR 3 SUBUNIT E"/>
    <property type="match status" value="1"/>
</dbReference>
<dbReference type="Pfam" id="PF21357">
    <property type="entry name" value="EIF3E_C"/>
    <property type="match status" value="1"/>
</dbReference>
<dbReference type="STRING" id="1537102.L0AUP3"/>
<gene>
    <name evidence="8" type="ORF">BEWA_021180</name>
</gene>
<comment type="subunit">
    <text evidence="4 5">Component of the eukaryotic translation initiation factor 3 (eIF-3) complex.</text>
</comment>
<accession>L0AUP3</accession>
<dbReference type="PROSITE" id="PS50250">
    <property type="entry name" value="PCI"/>
    <property type="match status" value="1"/>
</dbReference>
<keyword evidence="2 4" id="KW-0396">Initiation factor</keyword>
<comment type="subcellular location">
    <subcellularLocation>
        <location evidence="4 5">Cytoplasm</location>
    </subcellularLocation>
</comment>
<dbReference type="AlphaFoldDB" id="L0AUP3"/>
<dbReference type="GO" id="GO:0001732">
    <property type="term" value="P:formation of cytoplasmic translation initiation complex"/>
    <property type="evidence" value="ECO:0007669"/>
    <property type="project" value="UniProtKB-UniRule"/>
</dbReference>
<evidence type="ECO:0000256" key="6">
    <source>
        <dbReference type="SAM" id="MobiDB-lite"/>
    </source>
</evidence>
<keyword evidence="9" id="KW-1185">Reference proteome</keyword>
<reference evidence="8 9" key="1">
    <citation type="journal article" date="2012" name="BMC Genomics">
        <title>Comparative genomic analysis and phylogenetic position of Theileria equi.</title>
        <authorList>
            <person name="Kappmeyer L.S."/>
            <person name="Thiagarajan M."/>
            <person name="Herndon D.R."/>
            <person name="Ramsay J.D."/>
            <person name="Caler E."/>
            <person name="Djikeng A."/>
            <person name="Gillespie J.J."/>
            <person name="Lau A.O."/>
            <person name="Roalson E.H."/>
            <person name="Silva J.C."/>
            <person name="Silva M.G."/>
            <person name="Suarez C.E."/>
            <person name="Ueti M.W."/>
            <person name="Nene V.M."/>
            <person name="Mealey R.H."/>
            <person name="Knowles D.P."/>
            <person name="Brayton K.A."/>
        </authorList>
    </citation>
    <scope>NUCLEOTIDE SEQUENCE [LARGE SCALE GENOMIC DNA]</scope>
    <source>
        <strain evidence="8 9">WA</strain>
    </source>
</reference>
<dbReference type="RefSeq" id="XP_004828936.1">
    <property type="nucleotide sequence ID" value="XM_004828879.1"/>
</dbReference>
<dbReference type="eggNOG" id="KOG2758">
    <property type="taxonomic scope" value="Eukaryota"/>
</dbReference>
<feature type="compositionally biased region" description="Polar residues" evidence="6">
    <location>
        <begin position="502"/>
        <end position="518"/>
    </location>
</feature>
<keyword evidence="3 4" id="KW-0648">Protein biosynthesis</keyword>
<dbReference type="SUPFAM" id="SSF46785">
    <property type="entry name" value="Winged helix' DNA-binding domain"/>
    <property type="match status" value="1"/>
</dbReference>
<evidence type="ECO:0000256" key="1">
    <source>
        <dbReference type="ARBA" id="ARBA00022490"/>
    </source>
</evidence>
<dbReference type="SMART" id="SM00088">
    <property type="entry name" value="PINT"/>
    <property type="match status" value="1"/>
</dbReference>
<evidence type="ECO:0000259" key="7">
    <source>
        <dbReference type="PROSITE" id="PS50250"/>
    </source>
</evidence>